<dbReference type="InterPro" id="IPR003593">
    <property type="entry name" value="AAA+_ATPase"/>
</dbReference>
<dbReference type="EMBL" id="JAANNP010000001">
    <property type="protein sequence ID" value="NHC13117.1"/>
    <property type="molecule type" value="Genomic_DNA"/>
</dbReference>
<dbReference type="InterPro" id="IPR003439">
    <property type="entry name" value="ABC_transporter-like_ATP-bd"/>
</dbReference>
<comment type="caution">
    <text evidence="4">The sequence shown here is derived from an EMBL/GenBank/DDBJ whole genome shotgun (WGS) entry which is preliminary data.</text>
</comment>
<protein>
    <submittedName>
        <fullName evidence="4">ATP-binding cassette domain-containing protein</fullName>
    </submittedName>
</protein>
<evidence type="ECO:0000256" key="1">
    <source>
        <dbReference type="ARBA" id="ARBA00022741"/>
    </source>
</evidence>
<dbReference type="SMART" id="SM00382">
    <property type="entry name" value="AAA"/>
    <property type="match status" value="1"/>
</dbReference>
<evidence type="ECO:0000313" key="4">
    <source>
        <dbReference type="EMBL" id="NHC13117.1"/>
    </source>
</evidence>
<name>A0ABX0GQW6_9ACTN</name>
<sequence>MSVRRRVGGRDVLLDCSARFVAGSLTAVVARNGAGKSVLARVLAGVDRPDAGDVRRPARSAFFLPERPPAPPGLDASRLARALAPRLAPPAARTGAASRVAPALDALSLGGPPDAPLDQLSKGSLQKAHLAVAAALRPVLVVLDEPFSGIDADALGAALDLVRGLAAGSSVVVLTAHRPVPGVDCLALTDGRLAALEPAPPAYLLDVFPSARAGAVLAAPLAAAGATVQAAAEGLLRARVPEPALPAVLRAALDAGLEVRRLVEDVDAW</sequence>
<feature type="domain" description="ABC transporter" evidence="3">
    <location>
        <begin position="3"/>
        <end position="232"/>
    </location>
</feature>
<accession>A0ABX0GQW6</accession>
<dbReference type="SUPFAM" id="SSF52540">
    <property type="entry name" value="P-loop containing nucleoside triphosphate hydrolases"/>
    <property type="match status" value="1"/>
</dbReference>
<organism evidence="4 5">
    <name type="scientific">Motilibacter deserti</name>
    <dbReference type="NCBI Taxonomy" id="2714956"/>
    <lineage>
        <taxon>Bacteria</taxon>
        <taxon>Bacillati</taxon>
        <taxon>Actinomycetota</taxon>
        <taxon>Actinomycetes</taxon>
        <taxon>Motilibacterales</taxon>
        <taxon>Motilibacteraceae</taxon>
        <taxon>Motilibacter</taxon>
    </lineage>
</organism>
<dbReference type="InterPro" id="IPR027417">
    <property type="entry name" value="P-loop_NTPase"/>
</dbReference>
<dbReference type="Gene3D" id="3.40.50.300">
    <property type="entry name" value="P-loop containing nucleotide triphosphate hydrolases"/>
    <property type="match status" value="1"/>
</dbReference>
<dbReference type="PANTHER" id="PTHR43158">
    <property type="entry name" value="SKFA PEPTIDE EXPORT ATP-BINDING PROTEIN SKFE"/>
    <property type="match status" value="1"/>
</dbReference>
<dbReference type="Proteomes" id="UP000800981">
    <property type="component" value="Unassembled WGS sequence"/>
</dbReference>
<dbReference type="PANTHER" id="PTHR43158:SF2">
    <property type="entry name" value="SKFA PEPTIDE EXPORT ATP-BINDING PROTEIN SKFE"/>
    <property type="match status" value="1"/>
</dbReference>
<gene>
    <name evidence="4" type="ORF">G9H71_04905</name>
</gene>
<evidence type="ECO:0000313" key="5">
    <source>
        <dbReference type="Proteomes" id="UP000800981"/>
    </source>
</evidence>
<dbReference type="GO" id="GO:0005524">
    <property type="term" value="F:ATP binding"/>
    <property type="evidence" value="ECO:0007669"/>
    <property type="project" value="UniProtKB-KW"/>
</dbReference>
<reference evidence="4 5" key="1">
    <citation type="submission" date="2020-03" db="EMBL/GenBank/DDBJ databases">
        <title>Two novel Motilibacter sp.</title>
        <authorList>
            <person name="Liu S."/>
        </authorList>
    </citation>
    <scope>NUCLEOTIDE SEQUENCE [LARGE SCALE GENOMIC DNA]</scope>
    <source>
        <strain evidence="4 5">E257</strain>
    </source>
</reference>
<dbReference type="RefSeq" id="WP_166278621.1">
    <property type="nucleotide sequence ID" value="NZ_JAANNP010000001.1"/>
</dbReference>
<keyword evidence="1" id="KW-0547">Nucleotide-binding</keyword>
<dbReference type="PROSITE" id="PS50893">
    <property type="entry name" value="ABC_TRANSPORTER_2"/>
    <property type="match status" value="1"/>
</dbReference>
<dbReference type="Pfam" id="PF00005">
    <property type="entry name" value="ABC_tran"/>
    <property type="match status" value="1"/>
</dbReference>
<proteinExistence type="predicted"/>
<keyword evidence="2 4" id="KW-0067">ATP-binding</keyword>
<evidence type="ECO:0000259" key="3">
    <source>
        <dbReference type="PROSITE" id="PS50893"/>
    </source>
</evidence>
<keyword evidence="5" id="KW-1185">Reference proteome</keyword>
<evidence type="ECO:0000256" key="2">
    <source>
        <dbReference type="ARBA" id="ARBA00022840"/>
    </source>
</evidence>